<dbReference type="Pfam" id="PF00011">
    <property type="entry name" value="HSP20"/>
    <property type="match status" value="1"/>
</dbReference>
<keyword evidence="5" id="KW-1185">Reference proteome</keyword>
<name>A0A8H5LI81_9AGAR</name>
<comment type="similarity">
    <text evidence="1 2">Belongs to the small heat shock protein (HSP20) family.</text>
</comment>
<dbReference type="InterPro" id="IPR002068">
    <property type="entry name" value="A-crystallin/Hsp20_dom"/>
</dbReference>
<evidence type="ECO:0000259" key="3">
    <source>
        <dbReference type="PROSITE" id="PS01031"/>
    </source>
</evidence>
<organism evidence="4 5">
    <name type="scientific">Leucocoprinus leucothites</name>
    <dbReference type="NCBI Taxonomy" id="201217"/>
    <lineage>
        <taxon>Eukaryota</taxon>
        <taxon>Fungi</taxon>
        <taxon>Dikarya</taxon>
        <taxon>Basidiomycota</taxon>
        <taxon>Agaricomycotina</taxon>
        <taxon>Agaricomycetes</taxon>
        <taxon>Agaricomycetidae</taxon>
        <taxon>Agaricales</taxon>
        <taxon>Agaricineae</taxon>
        <taxon>Agaricaceae</taxon>
        <taxon>Leucocoprinus</taxon>
    </lineage>
</organism>
<dbReference type="OrthoDB" id="1431247at2759"/>
<accession>A0A8H5LI81</accession>
<dbReference type="SUPFAM" id="SSF49764">
    <property type="entry name" value="HSP20-like chaperones"/>
    <property type="match status" value="1"/>
</dbReference>
<evidence type="ECO:0000313" key="5">
    <source>
        <dbReference type="Proteomes" id="UP000559027"/>
    </source>
</evidence>
<evidence type="ECO:0000256" key="2">
    <source>
        <dbReference type="RuleBase" id="RU003616"/>
    </source>
</evidence>
<feature type="domain" description="SHSP" evidence="3">
    <location>
        <begin position="46"/>
        <end position="148"/>
    </location>
</feature>
<evidence type="ECO:0000256" key="1">
    <source>
        <dbReference type="PROSITE-ProRule" id="PRU00285"/>
    </source>
</evidence>
<comment type="caution">
    <text evidence="4">The sequence shown here is derived from an EMBL/GenBank/DDBJ whole genome shotgun (WGS) entry which is preliminary data.</text>
</comment>
<dbReference type="Proteomes" id="UP000559027">
    <property type="component" value="Unassembled WGS sequence"/>
</dbReference>
<dbReference type="EMBL" id="JAACJO010000005">
    <property type="protein sequence ID" value="KAF5357983.1"/>
    <property type="molecule type" value="Genomic_DNA"/>
</dbReference>
<gene>
    <name evidence="4" type="ORF">D9756_001478</name>
</gene>
<dbReference type="AlphaFoldDB" id="A0A8H5LI81"/>
<dbReference type="PROSITE" id="PS01031">
    <property type="entry name" value="SHSP"/>
    <property type="match status" value="1"/>
</dbReference>
<dbReference type="Gene3D" id="2.60.40.790">
    <property type="match status" value="1"/>
</dbReference>
<dbReference type="CDD" id="cd06464">
    <property type="entry name" value="ACD_sHsps-like"/>
    <property type="match status" value="1"/>
</dbReference>
<sequence length="148" mass="16482">MDQEHPNFWASLVSVCERQSFRDLVHLVSYAMGTRDFDGNLLDPHPPAVVILPPVDRHEDVENNQVTLRVELPGIRRDGVNLALLGDELTVSGTKVTVFGHGVFVQRERRYGRFTRTLKITPGISSLSDITVSMEDGVLALTFPKTIA</sequence>
<dbReference type="InterPro" id="IPR008978">
    <property type="entry name" value="HSP20-like_chaperone"/>
</dbReference>
<reference evidence="4 5" key="1">
    <citation type="journal article" date="2020" name="ISME J.">
        <title>Uncovering the hidden diversity of litter-decomposition mechanisms in mushroom-forming fungi.</title>
        <authorList>
            <person name="Floudas D."/>
            <person name="Bentzer J."/>
            <person name="Ahren D."/>
            <person name="Johansson T."/>
            <person name="Persson P."/>
            <person name="Tunlid A."/>
        </authorList>
    </citation>
    <scope>NUCLEOTIDE SEQUENCE [LARGE SCALE GENOMIC DNA]</scope>
    <source>
        <strain evidence="4 5">CBS 146.42</strain>
    </source>
</reference>
<evidence type="ECO:0000313" key="4">
    <source>
        <dbReference type="EMBL" id="KAF5357983.1"/>
    </source>
</evidence>
<protein>
    <recommendedName>
        <fullName evidence="3">SHSP domain-containing protein</fullName>
    </recommendedName>
</protein>
<proteinExistence type="inferred from homology"/>